<dbReference type="RefSeq" id="WP_212785479.1">
    <property type="nucleotide sequence ID" value="NZ_AP019536.1"/>
</dbReference>
<organism evidence="1 2">
    <name type="scientific">Ferrigenium kumadai</name>
    <dbReference type="NCBI Taxonomy" id="1682490"/>
    <lineage>
        <taxon>Bacteria</taxon>
        <taxon>Pseudomonadati</taxon>
        <taxon>Pseudomonadota</taxon>
        <taxon>Betaproteobacteria</taxon>
        <taxon>Nitrosomonadales</taxon>
        <taxon>Gallionellaceae</taxon>
        <taxon>Ferrigenium</taxon>
    </lineage>
</organism>
<gene>
    <name evidence="1" type="ORF">FGKAn22_19230</name>
</gene>
<dbReference type="EMBL" id="AP019536">
    <property type="protein sequence ID" value="BBJ00231.1"/>
    <property type="molecule type" value="Genomic_DNA"/>
</dbReference>
<dbReference type="KEGG" id="fku:FGKAn22_19230"/>
<reference evidence="1 2" key="1">
    <citation type="submission" date="2019-03" db="EMBL/GenBank/DDBJ databases">
        <title>Complete genome sequence of Ferrigenium kumadai strain An22, a microaerophilic iron-oxidizing bacterium isolated from a paddy field soil.</title>
        <authorList>
            <person name="Watanabe T."/>
            <person name="Asakawa S."/>
        </authorList>
    </citation>
    <scope>NUCLEOTIDE SEQUENCE [LARGE SCALE GENOMIC DNA]</scope>
    <source>
        <strain evidence="1 2">An22</strain>
    </source>
</reference>
<name>A0AAN1T1H5_9PROT</name>
<evidence type="ECO:0000313" key="1">
    <source>
        <dbReference type="EMBL" id="BBJ00231.1"/>
    </source>
</evidence>
<keyword evidence="2" id="KW-1185">Reference proteome</keyword>
<evidence type="ECO:0008006" key="3">
    <source>
        <dbReference type="Google" id="ProtNLM"/>
    </source>
</evidence>
<sequence>MADIKSAQALLEDLPKNDAHKSLGELTEWIESVSDHVDFRLEHQFAVLRLLDETAQPHVHKLARDYFTPGELGKFQENRLWLALDNFYRHSANAYGVLFDRYSSGDKGGGALREHVPLIATRAMHALARRQKYACAHYCPAGSSIWTDLAKLYRHAEQQNYLDAPVALYPGVGGNTSVRLVAGHLLGWYGCGVSALSPLDIHFVERIVGQYCAAIELGAQLGANSLFSFDLERPAAPMRVKVDSTVHPSMRFVDMSAMQPKLESLLKTLDKNVVPDELNLGGAYEAERVRGAARHLLEYLTDPPLRRSVRRSIKIDMNVVSGFAKVVERAGASPENGEDRAVYWEIEDISSSGFRAVLPAQGIDGIRIGTLLGVRPGSVSHWGAAVVRRLMRDDANLLHVGAEILSSHAVGVVLSPSGGGVDDGLPALWLQAKPGEPDGEVRLLMKADTFSMHRSLKTGLNGKHYLLIPAGLQEHGLDCDLARFRLVEQEAGGDGDY</sequence>
<evidence type="ECO:0000313" key="2">
    <source>
        <dbReference type="Proteomes" id="UP001319121"/>
    </source>
</evidence>
<protein>
    <recommendedName>
        <fullName evidence="3">PilZ domain-containing protein</fullName>
    </recommendedName>
</protein>
<accession>A0AAN1T1H5</accession>
<dbReference type="Proteomes" id="UP001319121">
    <property type="component" value="Chromosome"/>
</dbReference>
<dbReference type="AlphaFoldDB" id="A0AAN1T1H5"/>
<proteinExistence type="predicted"/>